<dbReference type="InterPro" id="IPR050256">
    <property type="entry name" value="Glycosyltransferase_2"/>
</dbReference>
<gene>
    <name evidence="2" type="ORF">A2786_05605</name>
</gene>
<dbReference type="SUPFAM" id="SSF53448">
    <property type="entry name" value="Nucleotide-diphospho-sugar transferases"/>
    <property type="match status" value="1"/>
</dbReference>
<dbReference type="InterPro" id="IPR029044">
    <property type="entry name" value="Nucleotide-diphossugar_trans"/>
</dbReference>
<evidence type="ECO:0000313" key="3">
    <source>
        <dbReference type="Proteomes" id="UP000179233"/>
    </source>
</evidence>
<dbReference type="EMBL" id="MHCJ01000007">
    <property type="protein sequence ID" value="OGY17653.1"/>
    <property type="molecule type" value="Genomic_DNA"/>
</dbReference>
<organism evidence="2 3">
    <name type="scientific">Candidatus Chisholmbacteria bacterium RIFCSPHIGHO2_01_FULL_52_32</name>
    <dbReference type="NCBI Taxonomy" id="1797591"/>
    <lineage>
        <taxon>Bacteria</taxon>
        <taxon>Candidatus Chisholmiibacteriota</taxon>
    </lineage>
</organism>
<comment type="caution">
    <text evidence="2">The sequence shown here is derived from an EMBL/GenBank/DDBJ whole genome shotgun (WGS) entry which is preliminary data.</text>
</comment>
<name>A0A1G1VQJ7_9BACT</name>
<accession>A0A1G1VQJ7</accession>
<proteinExistence type="predicted"/>
<feature type="domain" description="Glycosyltransferase 2-like" evidence="1">
    <location>
        <begin position="11"/>
        <end position="174"/>
    </location>
</feature>
<dbReference type="AlphaFoldDB" id="A0A1G1VQJ7"/>
<dbReference type="PANTHER" id="PTHR48090">
    <property type="entry name" value="UNDECAPRENYL-PHOSPHATE 4-DEOXY-4-FORMAMIDO-L-ARABINOSE TRANSFERASE-RELATED"/>
    <property type="match status" value="1"/>
</dbReference>
<dbReference type="Proteomes" id="UP000179233">
    <property type="component" value="Unassembled WGS sequence"/>
</dbReference>
<evidence type="ECO:0000259" key="1">
    <source>
        <dbReference type="Pfam" id="PF00535"/>
    </source>
</evidence>
<dbReference type="InterPro" id="IPR001173">
    <property type="entry name" value="Glyco_trans_2-like"/>
</dbReference>
<sequence>MLIFVQLKTLSLITPVFNEPKIHENLPVIDRELTKTGLPYEIIAVNDGSDAVTTTRLNSLSLPNLRIYTYAQNRGKGFALRFGFEQSRGSLICLMDADLQLHPQQIALFTNLATLLNADVVIGSKRHPLSKVEYGPYRRMYSWGYQQLVRFLFNLNLTDTQVGLKLFRRHVLEAVMPRLSIKAWAFDLEVLVVAKHLGFHRILEAPIILGWKPGESHINWRVIPGMLQDTLGIFYRKYLLGYYNRPLETHQEDNLTVVEHETGETVETIREPELFPEKPRPTSGIIFAAGEK</sequence>
<protein>
    <recommendedName>
        <fullName evidence="1">Glycosyltransferase 2-like domain-containing protein</fullName>
    </recommendedName>
</protein>
<evidence type="ECO:0000313" key="2">
    <source>
        <dbReference type="EMBL" id="OGY17653.1"/>
    </source>
</evidence>
<dbReference type="Gene3D" id="3.90.550.10">
    <property type="entry name" value="Spore Coat Polysaccharide Biosynthesis Protein SpsA, Chain A"/>
    <property type="match status" value="1"/>
</dbReference>
<reference evidence="2 3" key="1">
    <citation type="journal article" date="2016" name="Nat. Commun.">
        <title>Thousands of microbial genomes shed light on interconnected biogeochemical processes in an aquifer system.</title>
        <authorList>
            <person name="Anantharaman K."/>
            <person name="Brown C.T."/>
            <person name="Hug L.A."/>
            <person name="Sharon I."/>
            <person name="Castelle C.J."/>
            <person name="Probst A.J."/>
            <person name="Thomas B.C."/>
            <person name="Singh A."/>
            <person name="Wilkins M.J."/>
            <person name="Karaoz U."/>
            <person name="Brodie E.L."/>
            <person name="Williams K.H."/>
            <person name="Hubbard S.S."/>
            <person name="Banfield J.F."/>
        </authorList>
    </citation>
    <scope>NUCLEOTIDE SEQUENCE [LARGE SCALE GENOMIC DNA]</scope>
</reference>
<dbReference type="Pfam" id="PF00535">
    <property type="entry name" value="Glycos_transf_2"/>
    <property type="match status" value="1"/>
</dbReference>